<evidence type="ECO:0000313" key="3">
    <source>
        <dbReference type="EMBL" id="ATZ22736.1"/>
    </source>
</evidence>
<name>A0A2K8P7P4_STRLA</name>
<keyword evidence="4" id="KW-1185">Reference proteome</keyword>
<keyword evidence="2" id="KW-0732">Signal</keyword>
<feature type="chain" id="PRO_5043467165" evidence="2">
    <location>
        <begin position="28"/>
        <end position="474"/>
    </location>
</feature>
<dbReference type="Gene3D" id="2.40.10.10">
    <property type="entry name" value="Trypsin-like serine proteases"/>
    <property type="match status" value="2"/>
</dbReference>
<dbReference type="EMBL" id="CP024985">
    <property type="protein sequence ID" value="ATZ22736.1"/>
    <property type="molecule type" value="Genomic_DNA"/>
</dbReference>
<feature type="compositionally biased region" description="Low complexity" evidence="1">
    <location>
        <begin position="75"/>
        <end position="99"/>
    </location>
</feature>
<feature type="compositionally biased region" description="Low complexity" evidence="1">
    <location>
        <begin position="127"/>
        <end position="188"/>
    </location>
</feature>
<evidence type="ECO:0000313" key="4">
    <source>
        <dbReference type="Proteomes" id="UP000231791"/>
    </source>
</evidence>
<organism evidence="3 4">
    <name type="scientific">Streptomyces lavendulae subsp. lavendulae</name>
    <dbReference type="NCBI Taxonomy" id="58340"/>
    <lineage>
        <taxon>Bacteria</taxon>
        <taxon>Bacillati</taxon>
        <taxon>Actinomycetota</taxon>
        <taxon>Actinomycetes</taxon>
        <taxon>Kitasatosporales</taxon>
        <taxon>Streptomycetaceae</taxon>
        <taxon>Streptomyces</taxon>
    </lineage>
</organism>
<gene>
    <name evidence="3" type="ORF">SLAV_04140</name>
</gene>
<dbReference type="KEGG" id="slx:SLAV_04140"/>
<dbReference type="GeneID" id="94019231"/>
<dbReference type="AlphaFoldDB" id="A0A2K8P7P4"/>
<feature type="signal peptide" evidence="2">
    <location>
        <begin position="1"/>
        <end position="27"/>
    </location>
</feature>
<accession>A0A2K8P7P4</accession>
<reference evidence="3 4" key="1">
    <citation type="submission" date="2017-11" db="EMBL/GenBank/DDBJ databases">
        <title>Complete genome sequence of Streptomyces lavendulae subsp. lavendulae CCM 3239 (formerly 'Streptomyces aureofaciens CCM 3239'), the producer of the angucycline-type antibiotic auricin.</title>
        <authorList>
            <person name="Busche T."/>
            <person name="Novakova R."/>
            <person name="Al'Dilaimi A."/>
            <person name="Homerova D."/>
            <person name="Feckova L."/>
            <person name="Rezuchova B."/>
            <person name="Mingyar E."/>
            <person name="Csolleiova D."/>
            <person name="Bekeova C."/>
            <person name="Winkler A."/>
            <person name="Sevcikova B."/>
            <person name="Kalinowski J."/>
            <person name="Kormanec J."/>
            <person name="Ruckert C."/>
        </authorList>
    </citation>
    <scope>NUCLEOTIDE SEQUENCE [LARGE SCALE GENOMIC DNA]</scope>
    <source>
        <strain evidence="3 4">CCM 3239</strain>
    </source>
</reference>
<protein>
    <submittedName>
        <fullName evidence="3">Uncharacterized protein</fullName>
    </submittedName>
</protein>
<sequence length="474" mass="46249">MRRTLTLAAATAAAALLLPGGPLPVVATGSARATPSLWTAREAAAFWTPERMAAALPVPDPVPVPVPDGVPAPVPDTAADAPTTGAAASDGAATGTPAAAAPPPGAPTANGPAADGRPTPAAPTPAPAAVGTPAAGAAAGTGPAQGVAAPPAPSAAPGSPAAPASPATPVTPVASPTTPGDAAAAPVAPSAPVPPATPTVTPAPAGTPGPAADPLPSPTAPTRAPAGPVVAPATAGVGQDFDGVPAVGRMYVMKGAGAYFCTASVVSSPGRNLVLSAGHCLLGSDTRQVAFVPHYTRAKPRPYGLFPVLRDSAGRSKVWIDQRYKTQGAEKAATLDVAFAAVGPNAAGSELENAVGGNRLLTGSTFTHAKVTLIGHPASAARPRVCVNRTTKFTSTDPKSPGSFLRIDCTGFPGGTSGGPFITRFDDRTRTGDVVGVIGGWKTGGPTADTSYSPYFGAEIRKLYQAAVAGAKGA</sequence>
<evidence type="ECO:0000256" key="2">
    <source>
        <dbReference type="SAM" id="SignalP"/>
    </source>
</evidence>
<feature type="region of interest" description="Disordered" evidence="1">
    <location>
        <begin position="67"/>
        <end position="227"/>
    </location>
</feature>
<dbReference type="InterPro" id="IPR009003">
    <property type="entry name" value="Peptidase_S1_PA"/>
</dbReference>
<evidence type="ECO:0000256" key="1">
    <source>
        <dbReference type="SAM" id="MobiDB-lite"/>
    </source>
</evidence>
<feature type="compositionally biased region" description="Pro residues" evidence="1">
    <location>
        <begin position="205"/>
        <end position="219"/>
    </location>
</feature>
<dbReference type="Proteomes" id="UP000231791">
    <property type="component" value="Chromosome"/>
</dbReference>
<dbReference type="RefSeq" id="WP_167456774.1">
    <property type="nucleotide sequence ID" value="NZ_CP024985.1"/>
</dbReference>
<feature type="compositionally biased region" description="Low complexity" evidence="1">
    <location>
        <begin position="107"/>
        <end position="119"/>
    </location>
</feature>
<dbReference type="SUPFAM" id="SSF50494">
    <property type="entry name" value="Trypsin-like serine proteases"/>
    <property type="match status" value="1"/>
</dbReference>
<dbReference type="InterPro" id="IPR043504">
    <property type="entry name" value="Peptidase_S1_PA_chymotrypsin"/>
</dbReference>
<proteinExistence type="predicted"/>